<proteinExistence type="inferred from homology"/>
<dbReference type="Proteomes" id="UP000077266">
    <property type="component" value="Unassembled WGS sequence"/>
</dbReference>
<evidence type="ECO:0000256" key="3">
    <source>
        <dbReference type="ARBA" id="ARBA00022517"/>
    </source>
</evidence>
<evidence type="ECO:0000256" key="4">
    <source>
        <dbReference type="ARBA" id="ARBA00023242"/>
    </source>
</evidence>
<gene>
    <name evidence="7" type="ORF">EXIGLDRAFT_671540</name>
</gene>
<keyword evidence="8" id="KW-1185">Reference proteome</keyword>
<dbReference type="STRING" id="1314781.A0A165K906"/>
<dbReference type="Pfam" id="PF07767">
    <property type="entry name" value="Nop53"/>
    <property type="match status" value="1"/>
</dbReference>
<comment type="function">
    <text evidence="5">May play a role in ribosome biogenesis.</text>
</comment>
<comment type="subcellular location">
    <subcellularLocation>
        <location evidence="5">Nucleus</location>
        <location evidence="5">Nucleolus</location>
    </subcellularLocation>
    <subcellularLocation>
        <location evidence="5">Nucleus</location>
        <location evidence="5">Nucleoplasm</location>
    </subcellularLocation>
</comment>
<evidence type="ECO:0000313" key="7">
    <source>
        <dbReference type="EMBL" id="KZV95978.1"/>
    </source>
</evidence>
<evidence type="ECO:0000256" key="1">
    <source>
        <dbReference type="ARBA" id="ARBA00008838"/>
    </source>
</evidence>
<accession>A0A165K906</accession>
<evidence type="ECO:0000256" key="2">
    <source>
        <dbReference type="ARBA" id="ARBA00018339"/>
    </source>
</evidence>
<dbReference type="EMBL" id="KV425948">
    <property type="protein sequence ID" value="KZV95978.1"/>
    <property type="molecule type" value="Genomic_DNA"/>
</dbReference>
<dbReference type="InterPro" id="IPR011687">
    <property type="entry name" value="Nop53/GLTSCR2"/>
</dbReference>
<dbReference type="GO" id="GO:0006364">
    <property type="term" value="P:rRNA processing"/>
    <property type="evidence" value="ECO:0007669"/>
    <property type="project" value="TreeGrafter"/>
</dbReference>
<dbReference type="GO" id="GO:0005654">
    <property type="term" value="C:nucleoplasm"/>
    <property type="evidence" value="ECO:0007669"/>
    <property type="project" value="UniProtKB-SubCell"/>
</dbReference>
<dbReference type="PANTHER" id="PTHR14211">
    <property type="entry name" value="GLIOMA SUPPRESSOR CANDIDATE REGION GENE 2"/>
    <property type="match status" value="1"/>
</dbReference>
<sequence>MSGPKVSKPFNAPAQPSQPSRKGKKAWRKNVDIVEVEQRLEEMREEERVVGAPLQKRTDDELFQVDTAGDDKIRAKTKRFDMSQLKSAKILAQRSAVPAVVSRATVSSKDKQRLLQIGKRKRLDALAAHDAASGVIGAGSASLEPTAAVKQSGRYDVWTEPADDDSEATKVDEFIEPIVKKRKVKAPNTLLPHKNVDVTPINIPHEGTSYNPPVAAHTELLRKAVEVEEKRQADIARHASVTVPRTNVGDEGVDYTGMTLDVPTGQQDDEEPELEVVPVASRLPKRKTAQQRRKAAKIRAEKHVLAERAARKRLLGQVDGAKSLRKGTLASKAAHQAALEQRRAELLQKAKEGLAGQKVGKHKVPVGDIDVQLGEELGENLRTLKPEGNLFRDRFQSMQQRSLVEPRVRVMPKRRKLKLKDYELHSFKDFDSKKTYI</sequence>
<comment type="similarity">
    <text evidence="1 5">Belongs to the NOP53 family.</text>
</comment>
<dbReference type="InParanoid" id="A0A165K906"/>
<feature type="region of interest" description="Disordered" evidence="6">
    <location>
        <begin position="1"/>
        <end position="28"/>
    </location>
</feature>
<evidence type="ECO:0000313" key="8">
    <source>
        <dbReference type="Proteomes" id="UP000077266"/>
    </source>
</evidence>
<dbReference type="GO" id="GO:0008097">
    <property type="term" value="F:5S rRNA binding"/>
    <property type="evidence" value="ECO:0007669"/>
    <property type="project" value="TreeGrafter"/>
</dbReference>
<name>A0A165K906_EXIGL</name>
<evidence type="ECO:0000256" key="5">
    <source>
        <dbReference type="PIRNR" id="PIRNR017302"/>
    </source>
</evidence>
<dbReference type="GO" id="GO:0000027">
    <property type="term" value="P:ribosomal large subunit assembly"/>
    <property type="evidence" value="ECO:0007669"/>
    <property type="project" value="UniProtKB-UniRule"/>
</dbReference>
<dbReference type="FunCoup" id="A0A165K906">
    <property type="interactions" value="445"/>
</dbReference>
<dbReference type="AlphaFoldDB" id="A0A165K906"/>
<protein>
    <recommendedName>
        <fullName evidence="2 5">Ribosome biogenesis protein NOP53</fullName>
    </recommendedName>
</protein>
<dbReference type="PIRSF" id="PIRSF017302">
    <property type="entry name" value="Gltscr2"/>
    <property type="match status" value="1"/>
</dbReference>
<dbReference type="PANTHER" id="PTHR14211:SF7">
    <property type="entry name" value="RIBOSOME BIOGENESIS PROTEIN NOP53"/>
    <property type="match status" value="1"/>
</dbReference>
<evidence type="ECO:0000256" key="6">
    <source>
        <dbReference type="SAM" id="MobiDB-lite"/>
    </source>
</evidence>
<keyword evidence="3 5" id="KW-0690">Ribosome biogenesis</keyword>
<dbReference type="GO" id="GO:0005730">
    <property type="term" value="C:nucleolus"/>
    <property type="evidence" value="ECO:0007669"/>
    <property type="project" value="UniProtKB-SubCell"/>
</dbReference>
<reference evidence="7 8" key="1">
    <citation type="journal article" date="2016" name="Mol. Biol. Evol.">
        <title>Comparative Genomics of Early-Diverging Mushroom-Forming Fungi Provides Insights into the Origins of Lignocellulose Decay Capabilities.</title>
        <authorList>
            <person name="Nagy L.G."/>
            <person name="Riley R."/>
            <person name="Tritt A."/>
            <person name="Adam C."/>
            <person name="Daum C."/>
            <person name="Floudas D."/>
            <person name="Sun H."/>
            <person name="Yadav J.S."/>
            <person name="Pangilinan J."/>
            <person name="Larsson K.H."/>
            <person name="Matsuura K."/>
            <person name="Barry K."/>
            <person name="Labutti K."/>
            <person name="Kuo R."/>
            <person name="Ohm R.A."/>
            <person name="Bhattacharya S.S."/>
            <person name="Shirouzu T."/>
            <person name="Yoshinaga Y."/>
            <person name="Martin F.M."/>
            <person name="Grigoriev I.V."/>
            <person name="Hibbett D.S."/>
        </authorList>
    </citation>
    <scope>NUCLEOTIDE SEQUENCE [LARGE SCALE GENOMIC DNA]</scope>
    <source>
        <strain evidence="7 8">HHB12029</strain>
    </source>
</reference>
<dbReference type="OrthoDB" id="5072at2759"/>
<organism evidence="7 8">
    <name type="scientific">Exidia glandulosa HHB12029</name>
    <dbReference type="NCBI Taxonomy" id="1314781"/>
    <lineage>
        <taxon>Eukaryota</taxon>
        <taxon>Fungi</taxon>
        <taxon>Dikarya</taxon>
        <taxon>Basidiomycota</taxon>
        <taxon>Agaricomycotina</taxon>
        <taxon>Agaricomycetes</taxon>
        <taxon>Auriculariales</taxon>
        <taxon>Exidiaceae</taxon>
        <taxon>Exidia</taxon>
    </lineage>
</organism>
<keyword evidence="4 5" id="KW-0539">Nucleus</keyword>